<dbReference type="PROSITE" id="PS51450">
    <property type="entry name" value="LRR"/>
    <property type="match status" value="4"/>
</dbReference>
<evidence type="ECO:0000256" key="2">
    <source>
        <dbReference type="ARBA" id="ARBA00022737"/>
    </source>
</evidence>
<dbReference type="InterPro" id="IPR003591">
    <property type="entry name" value="Leu-rich_rpt_typical-subtyp"/>
</dbReference>
<dbReference type="OrthoDB" id="1668230at2759"/>
<dbReference type="InterPro" id="IPR055414">
    <property type="entry name" value="LRR_R13L4/SHOC2-like"/>
</dbReference>
<dbReference type="InterPro" id="IPR001611">
    <property type="entry name" value="Leu-rich_rpt"/>
</dbReference>
<organism evidence="6 7">
    <name type="scientific">Cinnamomum micranthum f. kanehirae</name>
    <dbReference type="NCBI Taxonomy" id="337451"/>
    <lineage>
        <taxon>Eukaryota</taxon>
        <taxon>Viridiplantae</taxon>
        <taxon>Streptophyta</taxon>
        <taxon>Embryophyta</taxon>
        <taxon>Tracheophyta</taxon>
        <taxon>Spermatophyta</taxon>
        <taxon>Magnoliopsida</taxon>
        <taxon>Magnoliidae</taxon>
        <taxon>Laurales</taxon>
        <taxon>Lauraceae</taxon>
        <taxon>Cinnamomum</taxon>
    </lineage>
</organism>
<dbReference type="Pfam" id="PF23598">
    <property type="entry name" value="LRR_14"/>
    <property type="match status" value="1"/>
</dbReference>
<evidence type="ECO:0000313" key="7">
    <source>
        <dbReference type="Proteomes" id="UP000283530"/>
    </source>
</evidence>
<keyword evidence="7" id="KW-1185">Reference proteome</keyword>
<comment type="caution">
    <text evidence="6">The sequence shown here is derived from an EMBL/GenBank/DDBJ whole genome shotgun (WGS) entry which is preliminary data.</text>
</comment>
<dbReference type="SMART" id="SM00364">
    <property type="entry name" value="LRR_BAC"/>
    <property type="match status" value="9"/>
</dbReference>
<dbReference type="PANTHER" id="PTHR45752:SF101">
    <property type="entry name" value="PLANT INTRACELLULAR RAS-GROUP-RELATED LRR PROTEIN 4"/>
    <property type="match status" value="1"/>
</dbReference>
<proteinExistence type="inferred from homology"/>
<keyword evidence="1" id="KW-0433">Leucine-rich repeat</keyword>
<dbReference type="STRING" id="337451.A0A3S3QM68"/>
<dbReference type="InterPro" id="IPR050715">
    <property type="entry name" value="LRR-SigEffector_domain"/>
</dbReference>
<keyword evidence="2" id="KW-0677">Repeat</keyword>
<dbReference type="SMART" id="SM00365">
    <property type="entry name" value="LRR_SD22"/>
    <property type="match status" value="4"/>
</dbReference>
<dbReference type="GO" id="GO:0005886">
    <property type="term" value="C:plasma membrane"/>
    <property type="evidence" value="ECO:0007669"/>
    <property type="project" value="TreeGrafter"/>
</dbReference>
<evidence type="ECO:0000259" key="5">
    <source>
        <dbReference type="Pfam" id="PF23598"/>
    </source>
</evidence>
<dbReference type="Proteomes" id="UP000283530">
    <property type="component" value="Unassembled WGS sequence"/>
</dbReference>
<evidence type="ECO:0000313" key="6">
    <source>
        <dbReference type="EMBL" id="RWR87392.1"/>
    </source>
</evidence>
<reference evidence="6 7" key="1">
    <citation type="journal article" date="2019" name="Nat. Plants">
        <title>Stout camphor tree genome fills gaps in understanding of flowering plant genome evolution.</title>
        <authorList>
            <person name="Chaw S.M."/>
            <person name="Liu Y.C."/>
            <person name="Wu Y.W."/>
            <person name="Wang H.Y."/>
            <person name="Lin C.I."/>
            <person name="Wu C.S."/>
            <person name="Ke H.M."/>
            <person name="Chang L.Y."/>
            <person name="Hsu C.Y."/>
            <person name="Yang H.T."/>
            <person name="Sudianto E."/>
            <person name="Hsu M.H."/>
            <person name="Wu K.P."/>
            <person name="Wang L.N."/>
            <person name="Leebens-Mack J.H."/>
            <person name="Tsai I.J."/>
        </authorList>
    </citation>
    <scope>NUCLEOTIDE SEQUENCE [LARGE SCALE GENOMIC DNA]</scope>
    <source>
        <strain evidence="7">cv. Chaw 1501</strain>
        <tissue evidence="6">Young leaves</tissue>
    </source>
</reference>
<sequence length="578" mass="64231">MLPKFQDLSHSLLKPNNRSLIILSSSSAAAAAASSSFLWAAKPKPKPDMAIPPHQNPPPSVIEAVGEIMRIYRSLPPRPTIDEVDAAMAILKSVESEEQLRIEEISNQKKPPDVPEELFFVLQEVKKNKVLLQSHEQRKEAVFLIDADKRFQAFDELIQRASKLLSVDTQMKKQEDLDDPVARIEITGSVSDENLIGRKKDKREDSRVSKELLIGSFRKDAVSTGGDAEKLSLIKVASLIETSAKSGAGVLDLQGKLMDQIEWLPVSLGKLSDITELNLSENRIMALPSTIGSLKCLIKLDIHSNQLINLPDSFGDLSNLADLDLHGNRLRSLPNSFGNLTSLVNLDLSSNQIALLPDTIGSLTSLKTLNVETNELEELPYTIGSCSSLVELRLDFNQLKALPEAIGKLECLETLTLHYNRIKSLPTTMASLSKLKEIDVSFNELESVPENLCFATNLVKLIVANNFADLRSLPRSIGNLEMLEVLDISNNQIKVLPDSFRFLSKLRVLHADETPLEVPPRQIVKLGAQAVVEYMNDLVVKKDVVSQPSEKSSFWSWFASLFRPRRKNHKKGMQSKQA</sequence>
<comment type="function">
    <text evidence="4">Leucine-rich repeat protein that likely mediates protein interactions, possibly in the context of signal transduction.</text>
</comment>
<dbReference type="EMBL" id="QPKB01000006">
    <property type="protein sequence ID" value="RWR87392.1"/>
    <property type="molecule type" value="Genomic_DNA"/>
</dbReference>
<accession>A0A3S3QM68</accession>
<feature type="domain" description="Disease resistance R13L4/SHOC-2-like LRR" evidence="5">
    <location>
        <begin position="250"/>
        <end position="348"/>
    </location>
</feature>
<name>A0A3S3QM68_9MAGN</name>
<dbReference type="AlphaFoldDB" id="A0A3S3QM68"/>
<comment type="similarity">
    <text evidence="3">Belongs to the SHOC2 family.</text>
</comment>
<protein>
    <submittedName>
        <fullName evidence="6">Plant intracellular Ras-group-related LRR protein 5-like protein</fullName>
    </submittedName>
</protein>
<gene>
    <name evidence="6" type="ORF">CKAN_01633300</name>
</gene>
<dbReference type="PANTHER" id="PTHR45752">
    <property type="entry name" value="LEUCINE-RICH REPEAT-CONTAINING"/>
    <property type="match status" value="1"/>
</dbReference>
<dbReference type="FunFam" id="3.80.10.10:FF:000405">
    <property type="entry name" value="Plant intracellular Ras-group-related LRR protein 4"/>
    <property type="match status" value="1"/>
</dbReference>
<dbReference type="SMART" id="SM00369">
    <property type="entry name" value="LRR_TYP"/>
    <property type="match status" value="9"/>
</dbReference>
<dbReference type="InterPro" id="IPR032675">
    <property type="entry name" value="LRR_dom_sf"/>
</dbReference>
<dbReference type="Gene3D" id="3.80.10.10">
    <property type="entry name" value="Ribonuclease Inhibitor"/>
    <property type="match status" value="1"/>
</dbReference>
<evidence type="ECO:0000256" key="3">
    <source>
        <dbReference type="ARBA" id="ARBA00023786"/>
    </source>
</evidence>
<evidence type="ECO:0000256" key="1">
    <source>
        <dbReference type="ARBA" id="ARBA00022614"/>
    </source>
</evidence>
<dbReference type="Pfam" id="PF13855">
    <property type="entry name" value="LRR_8"/>
    <property type="match status" value="2"/>
</dbReference>
<evidence type="ECO:0000256" key="4">
    <source>
        <dbReference type="ARBA" id="ARBA00037519"/>
    </source>
</evidence>
<dbReference type="SUPFAM" id="SSF52058">
    <property type="entry name" value="L domain-like"/>
    <property type="match status" value="1"/>
</dbReference>